<name>A0A4Y2UNJ7_ARAVE</name>
<keyword evidence="3" id="KW-1185">Reference proteome</keyword>
<dbReference type="EMBL" id="BGPR01037574">
    <property type="protein sequence ID" value="GBO13217.1"/>
    <property type="molecule type" value="Genomic_DNA"/>
</dbReference>
<comment type="caution">
    <text evidence="2">The sequence shown here is derived from an EMBL/GenBank/DDBJ whole genome shotgun (WGS) entry which is preliminary data.</text>
</comment>
<organism evidence="2 3">
    <name type="scientific">Araneus ventricosus</name>
    <name type="common">Orbweaver spider</name>
    <name type="synonym">Epeira ventricosa</name>
    <dbReference type="NCBI Taxonomy" id="182803"/>
    <lineage>
        <taxon>Eukaryota</taxon>
        <taxon>Metazoa</taxon>
        <taxon>Ecdysozoa</taxon>
        <taxon>Arthropoda</taxon>
        <taxon>Chelicerata</taxon>
        <taxon>Arachnida</taxon>
        <taxon>Araneae</taxon>
        <taxon>Araneomorphae</taxon>
        <taxon>Entelegynae</taxon>
        <taxon>Araneoidea</taxon>
        <taxon>Araneidae</taxon>
        <taxon>Araneus</taxon>
    </lineage>
</organism>
<accession>A0A4Y2UNJ7</accession>
<protein>
    <submittedName>
        <fullName evidence="2">Uncharacterized protein</fullName>
    </submittedName>
</protein>
<dbReference type="EMBL" id="BGPR01037610">
    <property type="protein sequence ID" value="GBO13256.1"/>
    <property type="molecule type" value="Genomic_DNA"/>
</dbReference>
<evidence type="ECO:0000313" key="3">
    <source>
        <dbReference type="Proteomes" id="UP000499080"/>
    </source>
</evidence>
<sequence length="114" mass="13176">MNPVITLNPTTPETSVKQPHSSNTFWIHFTFRKKTVFENDLMYIRYETDRHESVCVQGTHRLQKTEHFQNRSTRIGVCARNASSAKVDYLQTGLQKSVCVQVAIDKEQDKCKAM</sequence>
<reference evidence="2 3" key="1">
    <citation type="journal article" date="2019" name="Sci. Rep.">
        <title>Orb-weaving spider Araneus ventricosus genome elucidates the spidroin gene catalogue.</title>
        <authorList>
            <person name="Kono N."/>
            <person name="Nakamura H."/>
            <person name="Ohtoshi R."/>
            <person name="Moran D.A.P."/>
            <person name="Shinohara A."/>
            <person name="Yoshida Y."/>
            <person name="Fujiwara M."/>
            <person name="Mori M."/>
            <person name="Tomita M."/>
            <person name="Arakawa K."/>
        </authorList>
    </citation>
    <scope>NUCLEOTIDE SEQUENCE [LARGE SCALE GENOMIC DNA]</scope>
</reference>
<evidence type="ECO:0000313" key="2">
    <source>
        <dbReference type="EMBL" id="GBO13256.1"/>
    </source>
</evidence>
<proteinExistence type="predicted"/>
<dbReference type="Proteomes" id="UP000499080">
    <property type="component" value="Unassembled WGS sequence"/>
</dbReference>
<evidence type="ECO:0000313" key="1">
    <source>
        <dbReference type="EMBL" id="GBO13217.1"/>
    </source>
</evidence>
<dbReference type="AlphaFoldDB" id="A0A4Y2UNJ7"/>
<gene>
    <name evidence="2" type="ORF">AVEN_21816_1</name>
    <name evidence="1" type="ORF">AVEN_249431_1</name>
</gene>